<evidence type="ECO:0000313" key="4">
    <source>
        <dbReference type="Proteomes" id="UP000500843"/>
    </source>
</evidence>
<feature type="domain" description="PoNi N-terminal" evidence="1">
    <location>
        <begin position="25"/>
        <end position="132"/>
    </location>
</feature>
<dbReference type="EMBL" id="CP054011">
    <property type="protein sequence ID" value="QKH89787.1"/>
    <property type="molecule type" value="Genomic_DNA"/>
</dbReference>
<dbReference type="InterPro" id="IPR015025">
    <property type="entry name" value="PoNi_C"/>
</dbReference>
<proteinExistence type="predicted"/>
<evidence type="ECO:0000259" key="1">
    <source>
        <dbReference type="Pfam" id="PF08928"/>
    </source>
</evidence>
<dbReference type="Proteomes" id="UP000500843">
    <property type="component" value="Chromosome 2"/>
</dbReference>
<dbReference type="Pfam" id="PF08928">
    <property type="entry name" value="PoNi_N"/>
    <property type="match status" value="1"/>
</dbReference>
<dbReference type="Pfam" id="PF08929">
    <property type="entry name" value="PoNi_C"/>
    <property type="match status" value="1"/>
</dbReference>
<feature type="domain" description="PoNi C-terminal" evidence="2">
    <location>
        <begin position="149"/>
        <end position="256"/>
    </location>
</feature>
<sequence>MGIFDYFLSHAKQKQDKAIRDKIKNRKFFSKMLIEIAKNKGETERLILEANTNKRLDTVYLHWSLGERYISGIEIRYSMDANMTELKRIYSNSLEYFITGLAIEDPIYFEILKRVSLGILLNVSCAEFQQLIDYVERVDNQAKPADWTPDLLLWFMLNSRMGEDKKQTHANKLAFPKLYKGLFKLTQLSDAQAAKKALIDYIRKWYNLNKDAPWYNNHLKTSCYRGYWAWEVAAVAKILQIDDSDLKDNPYYPYDMVHWEEDDTTNDE</sequence>
<protein>
    <submittedName>
        <fullName evidence="3">DUF1911 domain-containing protein</fullName>
    </submittedName>
</protein>
<dbReference type="Gene3D" id="1.10.3920.10">
    <property type="entry name" value="PA2201 C-terminal domain-like"/>
    <property type="match status" value="1"/>
</dbReference>
<evidence type="ECO:0000313" key="3">
    <source>
        <dbReference type="EMBL" id="QKH89787.1"/>
    </source>
</evidence>
<accession>A0A7D4G0E5</accession>
<name>A0A7D4G0E5_9BACT</name>
<gene>
    <name evidence="3" type="ORF">FIU21_13010</name>
</gene>
<evidence type="ECO:0000259" key="2">
    <source>
        <dbReference type="Pfam" id="PF08929"/>
    </source>
</evidence>
<dbReference type="SUPFAM" id="SSF140731">
    <property type="entry name" value="PA2201 C-terminal domain-like"/>
    <property type="match status" value="1"/>
</dbReference>
<dbReference type="InterPro" id="IPR015024">
    <property type="entry name" value="PoNi_N"/>
</dbReference>
<reference evidence="3 4" key="1">
    <citation type="submission" date="2020-05" db="EMBL/GenBank/DDBJ databases">
        <title>FDA dAtabase for Regulatory Grade micrObial Sequences (FDA-ARGOS): Supporting development and validation of Infectious Disease Dx tests.</title>
        <authorList>
            <person name="Moreno J."/>
            <person name="Tallon L."/>
            <person name="Sadzewicz L."/>
            <person name="Zhao X."/>
            <person name="Vavikolanu K."/>
            <person name="Mehta A."/>
            <person name="Aluvathingal J."/>
            <person name="Nadendla S."/>
            <person name="Myers T."/>
            <person name="Yan Y."/>
            <person name="Sichtig H."/>
        </authorList>
    </citation>
    <scope>NUCLEOTIDE SEQUENCE [LARGE SCALE GENOMIC DNA]</scope>
    <source>
        <strain evidence="3 4">FDAARGOS_760</strain>
    </source>
</reference>
<dbReference type="RefSeq" id="WP_004358689.1">
    <property type="nucleotide sequence ID" value="NZ_CP054011.1"/>
</dbReference>
<dbReference type="AlphaFoldDB" id="A0A7D4G0E5"/>
<dbReference type="InterPro" id="IPR028983">
    <property type="entry name" value="PA2201-like_C"/>
</dbReference>
<organism evidence="3 4">
    <name type="scientific">Prevotella melaninogenica</name>
    <dbReference type="NCBI Taxonomy" id="28132"/>
    <lineage>
        <taxon>Bacteria</taxon>
        <taxon>Pseudomonadati</taxon>
        <taxon>Bacteroidota</taxon>
        <taxon>Bacteroidia</taxon>
        <taxon>Bacteroidales</taxon>
        <taxon>Prevotellaceae</taxon>
        <taxon>Prevotella</taxon>
    </lineage>
</organism>